<evidence type="ECO:0000313" key="1">
    <source>
        <dbReference type="EMBL" id="KAH3827968.1"/>
    </source>
</evidence>
<dbReference type="AlphaFoldDB" id="A0A9D4H5T4"/>
<keyword evidence="2" id="KW-1185">Reference proteome</keyword>
<sequence>MEGDFLSHPASSVSERILRHNKELTGFVARMSEEKLEQRNTLSRLEEDIWQYRQLNGEYEVNCSGIFSQPRCGKTVRTGYSGTTLSV</sequence>
<name>A0A9D4H5T4_DREPO</name>
<organism evidence="1 2">
    <name type="scientific">Dreissena polymorpha</name>
    <name type="common">Zebra mussel</name>
    <name type="synonym">Mytilus polymorpha</name>
    <dbReference type="NCBI Taxonomy" id="45954"/>
    <lineage>
        <taxon>Eukaryota</taxon>
        <taxon>Metazoa</taxon>
        <taxon>Spiralia</taxon>
        <taxon>Lophotrochozoa</taxon>
        <taxon>Mollusca</taxon>
        <taxon>Bivalvia</taxon>
        <taxon>Autobranchia</taxon>
        <taxon>Heteroconchia</taxon>
        <taxon>Euheterodonta</taxon>
        <taxon>Imparidentia</taxon>
        <taxon>Neoheterodontei</taxon>
        <taxon>Myida</taxon>
        <taxon>Dreissenoidea</taxon>
        <taxon>Dreissenidae</taxon>
        <taxon>Dreissena</taxon>
    </lineage>
</organism>
<evidence type="ECO:0000313" key="2">
    <source>
        <dbReference type="Proteomes" id="UP000828390"/>
    </source>
</evidence>
<comment type="caution">
    <text evidence="1">The sequence shown here is derived from an EMBL/GenBank/DDBJ whole genome shotgun (WGS) entry which is preliminary data.</text>
</comment>
<accession>A0A9D4H5T4</accession>
<proteinExistence type="predicted"/>
<protein>
    <submittedName>
        <fullName evidence="1">Uncharacterized protein</fullName>
    </submittedName>
</protein>
<dbReference type="Proteomes" id="UP000828390">
    <property type="component" value="Unassembled WGS sequence"/>
</dbReference>
<reference evidence="1" key="1">
    <citation type="journal article" date="2019" name="bioRxiv">
        <title>The Genome of the Zebra Mussel, Dreissena polymorpha: A Resource for Invasive Species Research.</title>
        <authorList>
            <person name="McCartney M.A."/>
            <person name="Auch B."/>
            <person name="Kono T."/>
            <person name="Mallez S."/>
            <person name="Zhang Y."/>
            <person name="Obille A."/>
            <person name="Becker A."/>
            <person name="Abrahante J.E."/>
            <person name="Garbe J."/>
            <person name="Badalamenti J.P."/>
            <person name="Herman A."/>
            <person name="Mangelson H."/>
            <person name="Liachko I."/>
            <person name="Sullivan S."/>
            <person name="Sone E.D."/>
            <person name="Koren S."/>
            <person name="Silverstein K.A.T."/>
            <person name="Beckman K.B."/>
            <person name="Gohl D.M."/>
        </authorList>
    </citation>
    <scope>NUCLEOTIDE SEQUENCE</scope>
    <source>
        <strain evidence="1">Duluth1</strain>
        <tissue evidence="1">Whole animal</tissue>
    </source>
</reference>
<dbReference type="EMBL" id="JAIWYP010000005">
    <property type="protein sequence ID" value="KAH3827968.1"/>
    <property type="molecule type" value="Genomic_DNA"/>
</dbReference>
<reference evidence="1" key="2">
    <citation type="submission" date="2020-11" db="EMBL/GenBank/DDBJ databases">
        <authorList>
            <person name="McCartney M.A."/>
            <person name="Auch B."/>
            <person name="Kono T."/>
            <person name="Mallez S."/>
            <person name="Becker A."/>
            <person name="Gohl D.M."/>
            <person name="Silverstein K.A.T."/>
            <person name="Koren S."/>
            <person name="Bechman K.B."/>
            <person name="Herman A."/>
            <person name="Abrahante J.E."/>
            <person name="Garbe J."/>
        </authorList>
    </citation>
    <scope>NUCLEOTIDE SEQUENCE</scope>
    <source>
        <strain evidence="1">Duluth1</strain>
        <tissue evidence="1">Whole animal</tissue>
    </source>
</reference>
<gene>
    <name evidence="1" type="ORF">DPMN_129914</name>
</gene>